<reference evidence="2" key="1">
    <citation type="journal article" date="2013" name="New Phytol.">
        <title>Comparative genomic and transcriptomic analyses reveal the hemibiotrophic stage shift of Colletotrichum fungi.</title>
        <authorList>
            <person name="Gan P."/>
            <person name="Ikeda K."/>
            <person name="Irieda H."/>
            <person name="Narusaka M."/>
            <person name="O'Connell R.J."/>
            <person name="Narusaka Y."/>
            <person name="Takano Y."/>
            <person name="Kubo Y."/>
            <person name="Shirasu K."/>
        </authorList>
    </citation>
    <scope>NUCLEOTIDE SEQUENCE [LARGE SCALE GENOMIC DNA]</scope>
    <source>
        <strain evidence="2">104-T / ATCC 96160 / CBS 514.97 / LARS 414 / MAFF 240422</strain>
    </source>
</reference>
<name>A0A484FW80_COLOR</name>
<keyword evidence="2" id="KW-1185">Reference proteome</keyword>
<protein>
    <submittedName>
        <fullName evidence="1">Uncharacterized protein</fullName>
    </submittedName>
</protein>
<sequence>MSPRMLFIQRRLCSSSPTRSWHDPHAALNSPIYPVFCCACTIRQCSISIPCLPLSPHRYELAFSLVAPSIGVAIS</sequence>
<accession>A0A484FW80</accession>
<dbReference type="EMBL" id="AMCV02000011">
    <property type="protein sequence ID" value="TDZ21991.1"/>
    <property type="molecule type" value="Genomic_DNA"/>
</dbReference>
<proteinExistence type="predicted"/>
<comment type="caution">
    <text evidence="1">The sequence shown here is derived from an EMBL/GenBank/DDBJ whole genome shotgun (WGS) entry which is preliminary data.</text>
</comment>
<reference evidence="2" key="2">
    <citation type="journal article" date="2019" name="Mol. Plant Microbe Interact.">
        <title>Genome sequence resources for four phytopathogenic fungi from the Colletotrichum orbiculare species complex.</title>
        <authorList>
            <person name="Gan P."/>
            <person name="Tsushima A."/>
            <person name="Narusaka M."/>
            <person name="Narusaka Y."/>
            <person name="Takano Y."/>
            <person name="Kubo Y."/>
            <person name="Shirasu K."/>
        </authorList>
    </citation>
    <scope>GENOME REANNOTATION</scope>
    <source>
        <strain evidence="2">104-T / ATCC 96160 / CBS 514.97 / LARS 414 / MAFF 240422</strain>
    </source>
</reference>
<evidence type="ECO:0000313" key="1">
    <source>
        <dbReference type="EMBL" id="TDZ21991.1"/>
    </source>
</evidence>
<dbReference type="Proteomes" id="UP000014480">
    <property type="component" value="Unassembled WGS sequence"/>
</dbReference>
<organism evidence="1 2">
    <name type="scientific">Colletotrichum orbiculare (strain 104-T / ATCC 96160 / CBS 514.97 / LARS 414 / MAFF 240422)</name>
    <name type="common">Cucumber anthracnose fungus</name>
    <name type="synonym">Colletotrichum lagenarium</name>
    <dbReference type="NCBI Taxonomy" id="1213857"/>
    <lineage>
        <taxon>Eukaryota</taxon>
        <taxon>Fungi</taxon>
        <taxon>Dikarya</taxon>
        <taxon>Ascomycota</taxon>
        <taxon>Pezizomycotina</taxon>
        <taxon>Sordariomycetes</taxon>
        <taxon>Hypocreomycetidae</taxon>
        <taxon>Glomerellales</taxon>
        <taxon>Glomerellaceae</taxon>
        <taxon>Colletotrichum</taxon>
        <taxon>Colletotrichum orbiculare species complex</taxon>
    </lineage>
</organism>
<evidence type="ECO:0000313" key="2">
    <source>
        <dbReference type="Proteomes" id="UP000014480"/>
    </source>
</evidence>
<dbReference type="AlphaFoldDB" id="A0A484FW80"/>
<gene>
    <name evidence="1" type="ORF">Cob_v004911</name>
</gene>